<dbReference type="InterPro" id="IPR012001">
    <property type="entry name" value="Thiamin_PyroP_enz_TPP-bd_dom"/>
</dbReference>
<dbReference type="CDD" id="cd02002">
    <property type="entry name" value="TPP_BFDC"/>
    <property type="match status" value="1"/>
</dbReference>
<evidence type="ECO:0000259" key="6">
    <source>
        <dbReference type="Pfam" id="PF02775"/>
    </source>
</evidence>
<proteinExistence type="inferred from homology"/>
<comment type="caution">
    <text evidence="8">The sequence shown here is derived from an EMBL/GenBank/DDBJ whole genome shotgun (WGS) entry which is preliminary data.</text>
</comment>
<dbReference type="CDD" id="cd07035">
    <property type="entry name" value="TPP_PYR_POX_like"/>
    <property type="match status" value="1"/>
</dbReference>
<dbReference type="GO" id="GO:0030976">
    <property type="term" value="F:thiamine pyrophosphate binding"/>
    <property type="evidence" value="ECO:0007669"/>
    <property type="project" value="InterPro"/>
</dbReference>
<feature type="domain" description="Thiamine pyrophosphate enzyme central" evidence="5">
    <location>
        <begin position="201"/>
        <end position="331"/>
    </location>
</feature>
<evidence type="ECO:0000256" key="1">
    <source>
        <dbReference type="ARBA" id="ARBA00001964"/>
    </source>
</evidence>
<sequence>MKISGAELIARCLVGNGITHVFNVPGLGLQPLIDALRRHREELQYYCGPSETAVALMADGYGRATRRPAFVNVYHASGTALAMMGVTTAWADRSPMLFTSTTTSRKLARSDGYAAVPRDVTEMPRQFVKWDWEVPSVERIPDAIARAVAIAQTPPMGPVHLAFPADLYTEEIDESVLEQATGYPPGRLQAFTATRPDAEGLAAAAALLADAKRPVIVAGGDVAQYGAVDAMVRLAERLGAPVLAEPYVAYPGFPNTHPLYAGRCSGTHPLLREADVVLIAGAELTGGGGAPLLPPRTAKVVFLASDLLDLGKQVWADVGLVGHPRESLRELAEAVAARPRQDRPAWDASVREAVAAFRGQLQADHDAPASSAHASVTVPQLIDQVHEVFGKDAVIVDHSTTGTAYLLDMLPLDDPSRYYGISGRASAQGWGTPAAIGMQVALPDRQVVALAGDGGFMFTGNTLYAAALWNVPIKLIVLANGGWHDVAHTAKHARGWSDEDLRAARWVADPKVDFTQLAASFGIAARRAATPSELREALVQARDSAGPFVVEVETDPAAIDYYVRWVTR</sequence>
<dbReference type="Pfam" id="PF02775">
    <property type="entry name" value="TPP_enzyme_C"/>
    <property type="match status" value="1"/>
</dbReference>
<comment type="similarity">
    <text evidence="2 4">Belongs to the TPP enzyme family.</text>
</comment>
<dbReference type="InterPro" id="IPR029061">
    <property type="entry name" value="THDP-binding"/>
</dbReference>
<protein>
    <submittedName>
        <fullName evidence="8">Thiamine pyrophosphate-binding protein</fullName>
    </submittedName>
</protein>
<dbReference type="InterPro" id="IPR011766">
    <property type="entry name" value="TPP_enzyme_TPP-bd"/>
</dbReference>
<evidence type="ECO:0000256" key="3">
    <source>
        <dbReference type="ARBA" id="ARBA00023052"/>
    </source>
</evidence>
<dbReference type="GO" id="GO:0009099">
    <property type="term" value="P:L-valine biosynthetic process"/>
    <property type="evidence" value="ECO:0007669"/>
    <property type="project" value="TreeGrafter"/>
</dbReference>
<dbReference type="PROSITE" id="PS00187">
    <property type="entry name" value="TPP_ENZYMES"/>
    <property type="match status" value="1"/>
</dbReference>
<keyword evidence="3 4" id="KW-0786">Thiamine pyrophosphate</keyword>
<feature type="domain" description="Thiamine pyrophosphate enzyme TPP-binding" evidence="6">
    <location>
        <begin position="408"/>
        <end position="552"/>
    </location>
</feature>
<dbReference type="InterPro" id="IPR029035">
    <property type="entry name" value="DHS-like_NAD/FAD-binding_dom"/>
</dbReference>
<dbReference type="Proteomes" id="UP000613011">
    <property type="component" value="Unassembled WGS sequence"/>
</dbReference>
<dbReference type="PANTHER" id="PTHR18968:SF13">
    <property type="entry name" value="ACETOLACTATE SYNTHASE CATALYTIC SUBUNIT, MITOCHONDRIAL"/>
    <property type="match status" value="1"/>
</dbReference>
<comment type="cofactor">
    <cofactor evidence="1">
        <name>thiamine diphosphate</name>
        <dbReference type="ChEBI" id="CHEBI:58937"/>
    </cofactor>
</comment>
<dbReference type="GO" id="GO:0050660">
    <property type="term" value="F:flavin adenine dinucleotide binding"/>
    <property type="evidence" value="ECO:0007669"/>
    <property type="project" value="TreeGrafter"/>
</dbReference>
<evidence type="ECO:0000259" key="7">
    <source>
        <dbReference type="Pfam" id="PF02776"/>
    </source>
</evidence>
<dbReference type="InterPro" id="IPR012000">
    <property type="entry name" value="Thiamin_PyroP_enz_cen_dom"/>
</dbReference>
<dbReference type="InterPro" id="IPR000399">
    <property type="entry name" value="TPP-bd_CS"/>
</dbReference>
<dbReference type="GO" id="GO:0000287">
    <property type="term" value="F:magnesium ion binding"/>
    <property type="evidence" value="ECO:0007669"/>
    <property type="project" value="InterPro"/>
</dbReference>
<accession>A0A936ZNT7</accession>
<organism evidence="8 9">
    <name type="scientific">Ramlibacter aurantiacus</name>
    <dbReference type="NCBI Taxonomy" id="2801330"/>
    <lineage>
        <taxon>Bacteria</taxon>
        <taxon>Pseudomonadati</taxon>
        <taxon>Pseudomonadota</taxon>
        <taxon>Betaproteobacteria</taxon>
        <taxon>Burkholderiales</taxon>
        <taxon>Comamonadaceae</taxon>
        <taxon>Ramlibacter</taxon>
    </lineage>
</organism>
<dbReference type="SUPFAM" id="SSF52518">
    <property type="entry name" value="Thiamin diphosphate-binding fold (THDP-binding)"/>
    <property type="match status" value="2"/>
</dbReference>
<evidence type="ECO:0000313" key="9">
    <source>
        <dbReference type="Proteomes" id="UP000613011"/>
    </source>
</evidence>
<dbReference type="EMBL" id="JAEQNA010000003">
    <property type="protein sequence ID" value="MBL0420723.1"/>
    <property type="molecule type" value="Genomic_DNA"/>
</dbReference>
<name>A0A936ZNT7_9BURK</name>
<dbReference type="GO" id="GO:0003984">
    <property type="term" value="F:acetolactate synthase activity"/>
    <property type="evidence" value="ECO:0007669"/>
    <property type="project" value="TreeGrafter"/>
</dbReference>
<dbReference type="SUPFAM" id="SSF52467">
    <property type="entry name" value="DHS-like NAD/FAD-binding domain"/>
    <property type="match status" value="1"/>
</dbReference>
<dbReference type="Pfam" id="PF00205">
    <property type="entry name" value="TPP_enzyme_M"/>
    <property type="match status" value="1"/>
</dbReference>
<reference evidence="8" key="1">
    <citation type="submission" date="2021-01" db="EMBL/GenBank/DDBJ databases">
        <title>Ramlibacter sp. strain AW1 16S ribosomal RNA gene Genome sequencing and assembly.</title>
        <authorList>
            <person name="Kang M."/>
        </authorList>
    </citation>
    <scope>NUCLEOTIDE SEQUENCE</scope>
    <source>
        <strain evidence="8">AW1</strain>
    </source>
</reference>
<dbReference type="RefSeq" id="WP_201683805.1">
    <property type="nucleotide sequence ID" value="NZ_JAEQNA010000003.1"/>
</dbReference>
<feature type="domain" description="Thiamine pyrophosphate enzyme N-terminal TPP-binding" evidence="7">
    <location>
        <begin position="4"/>
        <end position="109"/>
    </location>
</feature>
<dbReference type="GO" id="GO:0005948">
    <property type="term" value="C:acetolactate synthase complex"/>
    <property type="evidence" value="ECO:0007669"/>
    <property type="project" value="TreeGrafter"/>
</dbReference>
<evidence type="ECO:0000256" key="4">
    <source>
        <dbReference type="RuleBase" id="RU362132"/>
    </source>
</evidence>
<dbReference type="Pfam" id="PF02776">
    <property type="entry name" value="TPP_enzyme_N"/>
    <property type="match status" value="1"/>
</dbReference>
<dbReference type="Gene3D" id="3.40.50.970">
    <property type="match status" value="2"/>
</dbReference>
<evidence type="ECO:0000313" key="8">
    <source>
        <dbReference type="EMBL" id="MBL0420723.1"/>
    </source>
</evidence>
<gene>
    <name evidence="8" type="ORF">JI739_10240</name>
</gene>
<dbReference type="Gene3D" id="3.40.50.1220">
    <property type="entry name" value="TPP-binding domain"/>
    <property type="match status" value="1"/>
</dbReference>
<dbReference type="AlphaFoldDB" id="A0A936ZNT7"/>
<keyword evidence="9" id="KW-1185">Reference proteome</keyword>
<evidence type="ECO:0000259" key="5">
    <source>
        <dbReference type="Pfam" id="PF00205"/>
    </source>
</evidence>
<dbReference type="GO" id="GO:0009097">
    <property type="term" value="P:isoleucine biosynthetic process"/>
    <property type="evidence" value="ECO:0007669"/>
    <property type="project" value="TreeGrafter"/>
</dbReference>
<dbReference type="InterPro" id="IPR045229">
    <property type="entry name" value="TPP_enz"/>
</dbReference>
<evidence type="ECO:0000256" key="2">
    <source>
        <dbReference type="ARBA" id="ARBA00007812"/>
    </source>
</evidence>
<dbReference type="PANTHER" id="PTHR18968">
    <property type="entry name" value="THIAMINE PYROPHOSPHATE ENZYMES"/>
    <property type="match status" value="1"/>
</dbReference>